<accession>A0A235BP29</accession>
<gene>
    <name evidence="1" type="ORF">CH333_09330</name>
</gene>
<evidence type="ECO:0000313" key="2">
    <source>
        <dbReference type="Proteomes" id="UP000215215"/>
    </source>
</evidence>
<dbReference type="InterPro" id="IPR026350">
    <property type="entry name" value="GxxExxY"/>
</dbReference>
<name>A0A235BP29_UNCW3</name>
<comment type="caution">
    <text evidence="1">The sequence shown here is derived from an EMBL/GenBank/DDBJ whole genome shotgun (WGS) entry which is preliminary data.</text>
</comment>
<dbReference type="AlphaFoldDB" id="A0A235BP29"/>
<sequence length="128" mass="15019">MSTDDEKWLYKDLTYEIIGAAMEVHNELGNGFLEYVYEEALSYELELRGIPFQRQVDIDIYYKDHLIPKKYRADFVVDGKVIVEIKATTGLTKVDEAQLIHYLKATKYRVGLLLNFGKEKLEKRRIIL</sequence>
<proteinExistence type="predicted"/>
<evidence type="ECO:0000313" key="1">
    <source>
        <dbReference type="EMBL" id="OYD14001.1"/>
    </source>
</evidence>
<evidence type="ECO:0008006" key="3">
    <source>
        <dbReference type="Google" id="ProtNLM"/>
    </source>
</evidence>
<dbReference type="NCBIfam" id="TIGR04256">
    <property type="entry name" value="GxxExxY"/>
    <property type="match status" value="1"/>
</dbReference>
<dbReference type="EMBL" id="NOZQ01000209">
    <property type="protein sequence ID" value="OYD14001.1"/>
    <property type="molecule type" value="Genomic_DNA"/>
</dbReference>
<dbReference type="Proteomes" id="UP000215215">
    <property type="component" value="Unassembled WGS sequence"/>
</dbReference>
<dbReference type="Pfam" id="PF13366">
    <property type="entry name" value="PDDEXK_3"/>
    <property type="match status" value="1"/>
</dbReference>
<protein>
    <recommendedName>
        <fullName evidence="3">GxxExxY protein</fullName>
    </recommendedName>
</protein>
<organism evidence="1 2">
    <name type="scientific">candidate division WOR-3 bacterium JGI_Cruoil_03_44_89</name>
    <dbReference type="NCBI Taxonomy" id="1973748"/>
    <lineage>
        <taxon>Bacteria</taxon>
        <taxon>Bacteria division WOR-3</taxon>
    </lineage>
</organism>
<reference evidence="1 2" key="1">
    <citation type="submission" date="2017-07" db="EMBL/GenBank/DDBJ databases">
        <title>Recovery of genomes from metagenomes via a dereplication, aggregation, and scoring strategy.</title>
        <authorList>
            <person name="Sieber C.M."/>
            <person name="Probst A.J."/>
            <person name="Sharrar A."/>
            <person name="Thomas B.C."/>
            <person name="Hess M."/>
            <person name="Tringe S.G."/>
            <person name="Banfield J.F."/>
        </authorList>
    </citation>
    <scope>NUCLEOTIDE SEQUENCE [LARGE SCALE GENOMIC DNA]</scope>
    <source>
        <strain evidence="1">JGI_Cruoil_03_44_89</strain>
    </source>
</reference>